<proteinExistence type="predicted"/>
<dbReference type="EMBL" id="JQ256781">
    <property type="protein sequence ID" value="AFI78419.1"/>
    <property type="molecule type" value="Genomic_DNA"/>
</dbReference>
<dbReference type="EC" id="1.-.-.-" evidence="3"/>
<feature type="domain" description="TauD/TfdA-like" evidence="2">
    <location>
        <begin position="5"/>
        <end position="251"/>
    </location>
</feature>
<name>I1X4J4_9BACT</name>
<dbReference type="InterPro" id="IPR042098">
    <property type="entry name" value="TauD-like_sf"/>
</dbReference>
<gene>
    <name evidence="3" type="ORF">ws020C1_0014</name>
</gene>
<accession>I1X4J4</accession>
<dbReference type="Gene3D" id="3.60.130.10">
    <property type="entry name" value="Clavaminate synthase-like"/>
    <property type="match status" value="1"/>
</dbReference>
<evidence type="ECO:0000313" key="3">
    <source>
        <dbReference type="EMBL" id="AFI78419.1"/>
    </source>
</evidence>
<organism evidence="3">
    <name type="scientific">uncultured bacterium ws020C1</name>
    <dbReference type="NCBI Taxonomy" id="1131823"/>
    <lineage>
        <taxon>Bacteria</taxon>
        <taxon>environmental samples</taxon>
    </lineage>
</organism>
<sequence>MQHLDAIDPSERAALLATAKRRNFALFRSTSLPDDLEPALRAFGRQLGLLDLDQNLCAEDSGLTAITVKRTDTDHVYIPYTNRPLGWHTDGYYNAGTLQVRAWLLFCAQPAAEGGANELFDHEVAYIRLRDENPGWIRALMARNAFTIPSNEEGGREIRPDHCGPVFSVSATDGQLHMRYSARQRNVVWRDDSATRDAAAFLLGLFKQGDAHISRHRLGPGEGVISNNVLHRRDGFKDPVDAPTKRLMYRARYYQRLPEP</sequence>
<dbReference type="SUPFAM" id="SSF51197">
    <property type="entry name" value="Clavaminate synthase-like"/>
    <property type="match status" value="1"/>
</dbReference>
<evidence type="ECO:0000259" key="2">
    <source>
        <dbReference type="Pfam" id="PF02668"/>
    </source>
</evidence>
<dbReference type="AlphaFoldDB" id="I1X4J4"/>
<evidence type="ECO:0000256" key="1">
    <source>
        <dbReference type="ARBA" id="ARBA00023002"/>
    </source>
</evidence>
<keyword evidence="1 3" id="KW-0560">Oxidoreductase</keyword>
<protein>
    <submittedName>
        <fullName evidence="3">Dioxygenase-like protein</fullName>
        <ecNumber evidence="3">1.-.-.-</ecNumber>
    </submittedName>
</protein>
<dbReference type="Pfam" id="PF02668">
    <property type="entry name" value="TauD"/>
    <property type="match status" value="1"/>
</dbReference>
<keyword evidence="3" id="KW-0223">Dioxygenase</keyword>
<dbReference type="InterPro" id="IPR003819">
    <property type="entry name" value="TauD/TfdA-like"/>
</dbReference>
<dbReference type="GO" id="GO:0051213">
    <property type="term" value="F:dioxygenase activity"/>
    <property type="evidence" value="ECO:0007669"/>
    <property type="project" value="UniProtKB-KW"/>
</dbReference>
<reference evidence="3" key="1">
    <citation type="journal article" date="2012" name="ISME J.">
        <title>Roseobacter clade bacteria are abundant in coastal sediments and encode a novel combination of sulfur oxidation genes.</title>
        <authorList>
            <person name="Lenk S."/>
            <person name="Moraru C."/>
            <person name="Hahnke S."/>
            <person name="Arnds J."/>
            <person name="Richter M."/>
            <person name="Kube M."/>
            <person name="Reinhardt R."/>
            <person name="Brinkhoff T."/>
            <person name="Harder J."/>
            <person name="Amann R."/>
            <person name="Mussmann M."/>
        </authorList>
    </citation>
    <scope>NUCLEOTIDE SEQUENCE</scope>
</reference>